<dbReference type="Proteomes" id="UP001281761">
    <property type="component" value="Unassembled WGS sequence"/>
</dbReference>
<organism evidence="1 2">
    <name type="scientific">Blattamonas nauphoetae</name>
    <dbReference type="NCBI Taxonomy" id="2049346"/>
    <lineage>
        <taxon>Eukaryota</taxon>
        <taxon>Metamonada</taxon>
        <taxon>Preaxostyla</taxon>
        <taxon>Oxymonadida</taxon>
        <taxon>Blattamonas</taxon>
    </lineage>
</organism>
<evidence type="ECO:0000313" key="2">
    <source>
        <dbReference type="Proteomes" id="UP001281761"/>
    </source>
</evidence>
<accession>A0ABQ9YA96</accession>
<reference evidence="1 2" key="1">
    <citation type="journal article" date="2022" name="bioRxiv">
        <title>Genomics of Preaxostyla Flagellates Illuminates Evolutionary Transitions and the Path Towards Mitochondrial Loss.</title>
        <authorList>
            <person name="Novak L.V.F."/>
            <person name="Treitli S.C."/>
            <person name="Pyrih J."/>
            <person name="Halakuc P."/>
            <person name="Pipaliya S.V."/>
            <person name="Vacek V."/>
            <person name="Brzon O."/>
            <person name="Soukal P."/>
            <person name="Eme L."/>
            <person name="Dacks J.B."/>
            <person name="Karnkowska A."/>
            <person name="Elias M."/>
            <person name="Hampl V."/>
        </authorList>
    </citation>
    <scope>NUCLEOTIDE SEQUENCE [LARGE SCALE GENOMIC DNA]</scope>
    <source>
        <strain evidence="1">NAU3</strain>
        <tissue evidence="1">Gut</tissue>
    </source>
</reference>
<dbReference type="EMBL" id="JARBJD010000022">
    <property type="protein sequence ID" value="KAK2960623.1"/>
    <property type="molecule type" value="Genomic_DNA"/>
</dbReference>
<sequence length="175" mass="19751">MATHSIFTIDEATTDAISRETQPNKIKYYWTPPPPGSRDLFNILLALFSFGRPDLPIENAAQPSQRTIASRFGSSIDVFLRSLDSCLSQRLLFEFVNGTTAIFSIEFYPASPGQPTPDLDMILRDMVTFCANSPVFNQTPTILRLSTIVPEQAKVLFFTKNVDKKYHKIERSLLN</sequence>
<proteinExistence type="predicted"/>
<gene>
    <name evidence="1" type="ORF">BLNAU_4521</name>
</gene>
<name>A0ABQ9YA96_9EUKA</name>
<evidence type="ECO:0000313" key="1">
    <source>
        <dbReference type="EMBL" id="KAK2960623.1"/>
    </source>
</evidence>
<comment type="caution">
    <text evidence="1">The sequence shown here is derived from an EMBL/GenBank/DDBJ whole genome shotgun (WGS) entry which is preliminary data.</text>
</comment>
<keyword evidence="2" id="KW-1185">Reference proteome</keyword>
<protein>
    <submittedName>
        <fullName evidence="1">Uncharacterized protein</fullName>
    </submittedName>
</protein>